<dbReference type="FunFam" id="3.90.550.10:FF:000003">
    <property type="entry name" value="2-C-methyl-D-erythritol 4-phosphate cytidylyltransferase"/>
    <property type="match status" value="1"/>
</dbReference>
<name>A0A1G6U1I4_9BACT</name>
<protein>
    <recommendedName>
        <fullName evidence="3">2-C-methyl-D-erythritol 4-phosphate cytidylyltransferase</fullName>
        <ecNumber evidence="3">2.7.7.60</ecNumber>
    </recommendedName>
    <alternativeName>
        <fullName evidence="3">4-diphosphocytidyl-2C-methyl-D-erythritol synthase</fullName>
    </alternativeName>
    <alternativeName>
        <fullName evidence="3">MEP cytidylyltransferase</fullName>
        <shortName evidence="3">MCT</shortName>
    </alternativeName>
</protein>
<dbReference type="PANTHER" id="PTHR32125">
    <property type="entry name" value="2-C-METHYL-D-ERYTHRITOL 4-PHOSPHATE CYTIDYLYLTRANSFERASE, CHLOROPLASTIC"/>
    <property type="match status" value="1"/>
</dbReference>
<dbReference type="Gene3D" id="3.90.550.10">
    <property type="entry name" value="Spore Coat Polysaccharide Biosynthesis Protein SpsA, Chain A"/>
    <property type="match status" value="1"/>
</dbReference>
<keyword evidence="3" id="KW-0414">Isoprene biosynthesis</keyword>
<dbReference type="OrthoDB" id="9806837at2"/>
<dbReference type="UniPathway" id="UPA00056">
    <property type="reaction ID" value="UER00093"/>
</dbReference>
<dbReference type="HAMAP" id="MF_00108">
    <property type="entry name" value="IspD"/>
    <property type="match status" value="1"/>
</dbReference>
<dbReference type="Proteomes" id="UP000199452">
    <property type="component" value="Unassembled WGS sequence"/>
</dbReference>
<dbReference type="PANTHER" id="PTHR32125:SF4">
    <property type="entry name" value="2-C-METHYL-D-ERYTHRITOL 4-PHOSPHATE CYTIDYLYLTRANSFERASE, CHLOROPLASTIC"/>
    <property type="match status" value="1"/>
</dbReference>
<dbReference type="SUPFAM" id="SSF53448">
    <property type="entry name" value="Nucleotide-diphospho-sugar transferases"/>
    <property type="match status" value="1"/>
</dbReference>
<sequence>MKKAAIIVAGGSGIRMGGEVPKQFQLIGGKPVVLWSLTAFYNFDPEIHLILVLPQEHIDLWERLREEFKPAFSVTVVAGGAERYHSVQNGLTAITDEDIIAIHDGVRPFIDSVMINRCFDAAHKTGTAIPVIESVDSIRILIPDGSRPLKRRDVKRVQTPQVFRREVIQKAYSQLYKDCFTDEATVCEMAGFKTTLIEGNKLNLKITTPEDMMLADIIASRWNN</sequence>
<comment type="similarity">
    <text evidence="3">Belongs to the IspD/TarI cytidylyltransferase family. IspD subfamily.</text>
</comment>
<dbReference type="CDD" id="cd02516">
    <property type="entry name" value="CDP-ME_synthetase"/>
    <property type="match status" value="1"/>
</dbReference>
<keyword evidence="1 3" id="KW-0808">Transferase</keyword>
<comment type="catalytic activity">
    <reaction evidence="3">
        <text>2-C-methyl-D-erythritol 4-phosphate + CTP + H(+) = 4-CDP-2-C-methyl-D-erythritol + diphosphate</text>
        <dbReference type="Rhea" id="RHEA:13429"/>
        <dbReference type="ChEBI" id="CHEBI:15378"/>
        <dbReference type="ChEBI" id="CHEBI:33019"/>
        <dbReference type="ChEBI" id="CHEBI:37563"/>
        <dbReference type="ChEBI" id="CHEBI:57823"/>
        <dbReference type="ChEBI" id="CHEBI:58262"/>
        <dbReference type="EC" id="2.7.7.60"/>
    </reaction>
</comment>
<evidence type="ECO:0000256" key="2">
    <source>
        <dbReference type="ARBA" id="ARBA00022695"/>
    </source>
</evidence>
<dbReference type="InterPro" id="IPR029044">
    <property type="entry name" value="Nucleotide-diphossugar_trans"/>
</dbReference>
<dbReference type="NCBIfam" id="NF001186">
    <property type="entry name" value="PRK00155.2-3"/>
    <property type="match status" value="1"/>
</dbReference>
<dbReference type="GO" id="GO:0019288">
    <property type="term" value="P:isopentenyl diphosphate biosynthetic process, methylerythritol 4-phosphate pathway"/>
    <property type="evidence" value="ECO:0007669"/>
    <property type="project" value="UniProtKB-UniRule"/>
</dbReference>
<evidence type="ECO:0000256" key="3">
    <source>
        <dbReference type="HAMAP-Rule" id="MF_00108"/>
    </source>
</evidence>
<feature type="site" description="Transition state stabilizer" evidence="3">
    <location>
        <position position="22"/>
    </location>
</feature>
<keyword evidence="5" id="KW-1185">Reference proteome</keyword>
<proteinExistence type="inferred from homology"/>
<keyword evidence="2 3" id="KW-0548">Nucleotidyltransferase</keyword>
<dbReference type="STRING" id="1640674.SAMN05216323_11472"/>
<feature type="site" description="Positions MEP for the nucleophilic attack" evidence="3">
    <location>
        <position position="205"/>
    </location>
</feature>
<dbReference type="InterPro" id="IPR001228">
    <property type="entry name" value="IspD"/>
</dbReference>
<dbReference type="GO" id="GO:0050518">
    <property type="term" value="F:2-C-methyl-D-erythritol 4-phosphate cytidylyltransferase activity"/>
    <property type="evidence" value="ECO:0007669"/>
    <property type="project" value="UniProtKB-UniRule"/>
</dbReference>
<dbReference type="EMBL" id="FMYP01000147">
    <property type="protein sequence ID" value="SDD35173.1"/>
    <property type="molecule type" value="Genomic_DNA"/>
</dbReference>
<organism evidence="4 5">
    <name type="scientific">Williamwhitmania taraxaci</name>
    <dbReference type="NCBI Taxonomy" id="1640674"/>
    <lineage>
        <taxon>Bacteria</taxon>
        <taxon>Pseudomonadati</taxon>
        <taxon>Bacteroidota</taxon>
        <taxon>Bacteroidia</taxon>
        <taxon>Bacteroidales</taxon>
        <taxon>Williamwhitmaniaceae</taxon>
        <taxon>Williamwhitmania</taxon>
    </lineage>
</organism>
<accession>A0A1G6U1I4</accession>
<dbReference type="EC" id="2.7.7.60" evidence="3"/>
<dbReference type="AlphaFoldDB" id="A0A1G6U1I4"/>
<reference evidence="4 5" key="1">
    <citation type="submission" date="2016-09" db="EMBL/GenBank/DDBJ databases">
        <authorList>
            <person name="Capua I."/>
            <person name="De Benedictis P."/>
            <person name="Joannis T."/>
            <person name="Lombin L.H."/>
            <person name="Cattoli G."/>
        </authorList>
    </citation>
    <scope>NUCLEOTIDE SEQUENCE [LARGE SCALE GENOMIC DNA]</scope>
    <source>
        <strain evidence="4 5">A7P-90m</strain>
    </source>
</reference>
<dbReference type="InterPro" id="IPR050088">
    <property type="entry name" value="IspD/TarI_cytidylyltransf_bact"/>
</dbReference>
<feature type="site" description="Positions MEP for the nucleophilic attack" evidence="3">
    <location>
        <position position="151"/>
    </location>
</feature>
<dbReference type="Pfam" id="PF01128">
    <property type="entry name" value="IspD"/>
    <property type="match status" value="1"/>
</dbReference>
<feature type="site" description="Transition state stabilizer" evidence="3">
    <location>
        <position position="15"/>
    </location>
</feature>
<evidence type="ECO:0000313" key="4">
    <source>
        <dbReference type="EMBL" id="SDD35173.1"/>
    </source>
</evidence>
<dbReference type="RefSeq" id="WP_092441085.1">
    <property type="nucleotide sequence ID" value="NZ_FMYP01000147.1"/>
</dbReference>
<gene>
    <name evidence="3" type="primary">ispD</name>
    <name evidence="4" type="ORF">SAMN05216323_11472</name>
</gene>
<comment type="function">
    <text evidence="3">Catalyzes the formation of 4-diphosphocytidyl-2-C-methyl-D-erythritol from CTP and 2-C-methyl-D-erythritol 4-phosphate (MEP).</text>
</comment>
<comment type="pathway">
    <text evidence="3">Isoprenoid biosynthesis; isopentenyl diphosphate biosynthesis via DXP pathway; isopentenyl diphosphate from 1-deoxy-D-xylulose 5-phosphate: step 2/6.</text>
</comment>
<evidence type="ECO:0000256" key="1">
    <source>
        <dbReference type="ARBA" id="ARBA00022679"/>
    </source>
</evidence>
<evidence type="ECO:0000313" key="5">
    <source>
        <dbReference type="Proteomes" id="UP000199452"/>
    </source>
</evidence>
<dbReference type="InterPro" id="IPR034683">
    <property type="entry name" value="IspD/TarI"/>
</dbReference>
<dbReference type="NCBIfam" id="TIGR00453">
    <property type="entry name" value="ispD"/>
    <property type="match status" value="1"/>
</dbReference>